<reference evidence="2" key="1">
    <citation type="journal article" date="2020" name="Fungal Divers.">
        <title>Resolving the Mortierellaceae phylogeny through synthesis of multi-gene phylogenetics and phylogenomics.</title>
        <authorList>
            <person name="Vandepol N."/>
            <person name="Liber J."/>
            <person name="Desiro A."/>
            <person name="Na H."/>
            <person name="Kennedy M."/>
            <person name="Barry K."/>
            <person name="Grigoriev I.V."/>
            <person name="Miller A.N."/>
            <person name="O'Donnell K."/>
            <person name="Stajich J.E."/>
            <person name="Bonito G."/>
        </authorList>
    </citation>
    <scope>NUCLEOTIDE SEQUENCE</scope>
    <source>
        <strain evidence="2">KOD1015</strain>
    </source>
</reference>
<proteinExistence type="predicted"/>
<keyword evidence="3" id="KW-1185">Reference proteome</keyword>
<dbReference type="EMBL" id="JAABOA010001765">
    <property type="protein sequence ID" value="KAF9580933.1"/>
    <property type="molecule type" value="Genomic_DNA"/>
</dbReference>
<keyword evidence="1" id="KW-0732">Signal</keyword>
<dbReference type="AlphaFoldDB" id="A0A9P6FSW0"/>
<feature type="chain" id="PRO_5040480587" evidence="1">
    <location>
        <begin position="23"/>
        <end position="209"/>
    </location>
</feature>
<protein>
    <submittedName>
        <fullName evidence="2">Uncharacterized protein</fullName>
    </submittedName>
</protein>
<evidence type="ECO:0000313" key="3">
    <source>
        <dbReference type="Proteomes" id="UP000780801"/>
    </source>
</evidence>
<name>A0A9P6FSW0_9FUNG</name>
<comment type="caution">
    <text evidence="2">The sequence shown here is derived from an EMBL/GenBank/DDBJ whole genome shotgun (WGS) entry which is preliminary data.</text>
</comment>
<gene>
    <name evidence="2" type="ORF">BGW38_002226</name>
</gene>
<feature type="signal peptide" evidence="1">
    <location>
        <begin position="1"/>
        <end position="22"/>
    </location>
</feature>
<evidence type="ECO:0000313" key="2">
    <source>
        <dbReference type="EMBL" id="KAF9580933.1"/>
    </source>
</evidence>
<evidence type="ECO:0000256" key="1">
    <source>
        <dbReference type="SAM" id="SignalP"/>
    </source>
</evidence>
<dbReference type="Proteomes" id="UP000780801">
    <property type="component" value="Unassembled WGS sequence"/>
</dbReference>
<sequence length="209" mass="23361">MLKFYLAVVLCACAILNRPTYAYPENFIFYEEHFQGRPCSGGMSRYRDASSNCVDGRYTDHEIFQSVVYDGILSGRIEAYSLQNNNNCGVFVSHGSVCASSGGVPLITAAKFVIPPCKTPSLCFAMEQQVSKANADPNDMDGAWAWTDIESDQSWVLIPGTFNEGDFKMAKLGGKGEEYIKGNYTFYAPHSQRYNKKARLYRDANYKPN</sequence>
<organism evidence="2 3">
    <name type="scientific">Lunasporangiospora selenospora</name>
    <dbReference type="NCBI Taxonomy" id="979761"/>
    <lineage>
        <taxon>Eukaryota</taxon>
        <taxon>Fungi</taxon>
        <taxon>Fungi incertae sedis</taxon>
        <taxon>Mucoromycota</taxon>
        <taxon>Mortierellomycotina</taxon>
        <taxon>Mortierellomycetes</taxon>
        <taxon>Mortierellales</taxon>
        <taxon>Mortierellaceae</taxon>
        <taxon>Lunasporangiospora</taxon>
    </lineage>
</organism>
<accession>A0A9P6FSW0</accession>